<organism evidence="1 2">
    <name type="scientific">Persea americana</name>
    <name type="common">Avocado</name>
    <dbReference type="NCBI Taxonomy" id="3435"/>
    <lineage>
        <taxon>Eukaryota</taxon>
        <taxon>Viridiplantae</taxon>
        <taxon>Streptophyta</taxon>
        <taxon>Embryophyta</taxon>
        <taxon>Tracheophyta</taxon>
        <taxon>Spermatophyta</taxon>
        <taxon>Magnoliopsida</taxon>
        <taxon>Magnoliidae</taxon>
        <taxon>Laurales</taxon>
        <taxon>Lauraceae</taxon>
        <taxon>Persea</taxon>
    </lineage>
</organism>
<proteinExistence type="predicted"/>
<evidence type="ECO:0000313" key="2">
    <source>
        <dbReference type="Proteomes" id="UP001234297"/>
    </source>
</evidence>
<reference evidence="1 2" key="1">
    <citation type="journal article" date="2022" name="Hortic Res">
        <title>A haplotype resolved chromosomal level avocado genome allows analysis of novel avocado genes.</title>
        <authorList>
            <person name="Nath O."/>
            <person name="Fletcher S.J."/>
            <person name="Hayward A."/>
            <person name="Shaw L.M."/>
            <person name="Masouleh A.K."/>
            <person name="Furtado A."/>
            <person name="Henry R.J."/>
            <person name="Mitter N."/>
        </authorList>
    </citation>
    <scope>NUCLEOTIDE SEQUENCE [LARGE SCALE GENOMIC DNA]</scope>
    <source>
        <strain evidence="2">cv. Hass</strain>
    </source>
</reference>
<accession>A0ACC2KSQ0</accession>
<gene>
    <name evidence="1" type="ORF">MRB53_032612</name>
</gene>
<sequence length="113" mass="12895">MAGFWRKRKRDSIVVVLPLDLGVDLDGGEARQCWVDDGGGWDRKGSVGRWVVLPLKWKKKTIAPFRVSINPSVQLQTREIESREKNNTRDNRTTATKRKRSEMEKAEQSVGEG</sequence>
<keyword evidence="2" id="KW-1185">Reference proteome</keyword>
<evidence type="ECO:0000313" key="1">
    <source>
        <dbReference type="EMBL" id="KAJ8624082.1"/>
    </source>
</evidence>
<protein>
    <submittedName>
        <fullName evidence="1">Uncharacterized protein</fullName>
    </submittedName>
</protein>
<name>A0ACC2KSQ0_PERAE</name>
<comment type="caution">
    <text evidence="1">The sequence shown here is derived from an EMBL/GenBank/DDBJ whole genome shotgun (WGS) entry which is preliminary data.</text>
</comment>
<dbReference type="Proteomes" id="UP001234297">
    <property type="component" value="Chromosome 11"/>
</dbReference>
<dbReference type="EMBL" id="CM056819">
    <property type="protein sequence ID" value="KAJ8624082.1"/>
    <property type="molecule type" value="Genomic_DNA"/>
</dbReference>